<gene>
    <name evidence="1" type="ORF">PPN31114_00246</name>
</gene>
<evidence type="ECO:0000313" key="1">
    <source>
        <dbReference type="EMBL" id="VVD63912.1"/>
    </source>
</evidence>
<dbReference type="InterPro" id="IPR021508">
    <property type="entry name" value="Gp17-like"/>
</dbReference>
<protein>
    <recommendedName>
        <fullName evidence="3">DUF3168 domain-containing protein</fullName>
    </recommendedName>
</protein>
<dbReference type="AlphaFoldDB" id="A0A5E4RND3"/>
<evidence type="ECO:0008006" key="3">
    <source>
        <dbReference type="Google" id="ProtNLM"/>
    </source>
</evidence>
<dbReference type="RefSeq" id="WP_150677685.1">
    <property type="nucleotide sequence ID" value="NZ_CABPSK010000001.1"/>
</dbReference>
<dbReference type="GeneID" id="300402319"/>
<dbReference type="OrthoDB" id="8612771at2"/>
<reference evidence="1 2" key="1">
    <citation type="submission" date="2019-08" db="EMBL/GenBank/DDBJ databases">
        <authorList>
            <person name="Peeters C."/>
        </authorList>
    </citation>
    <scope>NUCLEOTIDE SEQUENCE [LARGE SCALE GENOMIC DNA]</scope>
    <source>
        <strain evidence="1 2">LMG 31114</strain>
    </source>
</reference>
<dbReference type="EMBL" id="CABPSK010000001">
    <property type="protein sequence ID" value="VVD63912.1"/>
    <property type="molecule type" value="Genomic_DNA"/>
</dbReference>
<sequence>MIEPLITGALAGVAGGRIFNATAPANTARPFAVFQKVGGQDASSLEGLAERMNARVQFVVWAETAKEAATVMRQVMTTVCDDELKGVSIGAPVGLHESDTNWYGERLDISFWFTP</sequence>
<name>A0A5E4RND3_9BURK</name>
<keyword evidence="2" id="KW-1185">Reference proteome</keyword>
<evidence type="ECO:0000313" key="2">
    <source>
        <dbReference type="Proteomes" id="UP000366945"/>
    </source>
</evidence>
<dbReference type="Pfam" id="PF11367">
    <property type="entry name" value="Tail_completion_gp17"/>
    <property type="match status" value="1"/>
</dbReference>
<proteinExistence type="predicted"/>
<dbReference type="Proteomes" id="UP000366945">
    <property type="component" value="Unassembled WGS sequence"/>
</dbReference>
<accession>A0A5E4RND3</accession>
<organism evidence="1 2">
    <name type="scientific">Pandoraea pneumonica</name>
    <dbReference type="NCBI Taxonomy" id="2508299"/>
    <lineage>
        <taxon>Bacteria</taxon>
        <taxon>Pseudomonadati</taxon>
        <taxon>Pseudomonadota</taxon>
        <taxon>Betaproteobacteria</taxon>
        <taxon>Burkholderiales</taxon>
        <taxon>Burkholderiaceae</taxon>
        <taxon>Pandoraea</taxon>
    </lineage>
</organism>